<dbReference type="Pfam" id="PF00082">
    <property type="entry name" value="Peptidase_S8"/>
    <property type="match status" value="1"/>
</dbReference>
<feature type="active site" description="Charge relay system" evidence="9 10">
    <location>
        <position position="183"/>
    </location>
</feature>
<evidence type="ECO:0000256" key="8">
    <source>
        <dbReference type="ARBA" id="ARBA00023180"/>
    </source>
</evidence>
<dbReference type="PANTHER" id="PTHR10795">
    <property type="entry name" value="PROPROTEIN CONVERTASE SUBTILISIN/KEXIN"/>
    <property type="match status" value="1"/>
</dbReference>
<keyword evidence="7 10" id="KW-0720">Serine protease</keyword>
<dbReference type="GO" id="GO:0006508">
    <property type="term" value="P:proteolysis"/>
    <property type="evidence" value="ECO:0007669"/>
    <property type="project" value="UniProtKB-KW"/>
</dbReference>
<comment type="similarity">
    <text evidence="2 10">Belongs to the peptidase S8 family.</text>
</comment>
<accession>A0A835B244</accession>
<gene>
    <name evidence="14" type="ORF">HU200_044319</name>
</gene>
<evidence type="ECO:0000259" key="13">
    <source>
        <dbReference type="Pfam" id="PF17766"/>
    </source>
</evidence>
<feature type="active site" description="Charge relay system" evidence="9 10">
    <location>
        <position position="254"/>
    </location>
</feature>
<feature type="domain" description="Inhibitor I9" evidence="12">
    <location>
        <begin position="70"/>
        <end position="151"/>
    </location>
</feature>
<dbReference type="Gene3D" id="3.50.30.30">
    <property type="match status" value="1"/>
</dbReference>
<feature type="active site" description="Charge relay system" evidence="9 10">
    <location>
        <position position="571"/>
    </location>
</feature>
<dbReference type="Gene3D" id="3.30.70.80">
    <property type="entry name" value="Peptidase S8 propeptide/proteinase inhibitor I9"/>
    <property type="match status" value="1"/>
</dbReference>
<evidence type="ECO:0000256" key="9">
    <source>
        <dbReference type="PIRSR" id="PIRSR615500-1"/>
    </source>
</evidence>
<sequence>MSAHAGINSRAPLSIQARAKTSSSSTMAPMAFSPLHCLVFGLLLVQLAGSVAIPPSGPSNQQHEQEPSKVYIVYTDHLAKPSHFATHELWYTSMVSSLSPSAANDSSSRVFYLYDTVAHGFAAELTADEAQRLSNTTGVSGVFEDGVMQLHTTRSPSFLGLDRDFGILPDTNFGDDVIIGFVDTGIWPESASFDDDGLAPVRRSRWRGRCEDGERFNASMCNNKLVGARFFPNPPGRSRDYYVDFQSPRDKAGHGTHVASTAAGSEVPGAELFSFAAGTARGVAPRARVAMYKACEYKNGCSYASVVAAVDAAVKDGVDILSMSLGGYHEPDFYRHPTSVALFGAVRAGVFVACSAGNDGPMASSLGNVAPWITTVGATNLDRVFPATIVLGNGQALVGQSLYTYTANQTPMVRLFPSNCTRTDLVPDMIIGKIVVCTDVSPLTGMAVQRAGGSGLISVDTEDWGMEGLMAAAFTLPAVTIGAREAAKLEAYIRSDPFPVASFRFTCGTSVGESRAPMVASYSSRGPNHIVREVMKPDVVAPGTNILAAWPDETLLTGPRSASFNIISGTSMSCPHVAGVAALLRNRHRDWTPAMIRSALMTTAATLDTQGRPIADCAAGALGGGATPMAAGAGFVRPQQAMDPGLVYDAGEKDYVALLCTMNYTDAQIGVFVPGFAGCTATLPGGVVGGLNYPSFVADLSNGNGTGFRVLARTVTKVSEGPETYTAKVVAPDQLVEVTVTPATLEFAGQRNERKSYSVVFRTKKRPAAGMAQQFGEIVWESDVHRVRSPVAFIWD</sequence>
<evidence type="ECO:0000256" key="10">
    <source>
        <dbReference type="PROSITE-ProRule" id="PRU01240"/>
    </source>
</evidence>
<dbReference type="InterPro" id="IPR041469">
    <property type="entry name" value="Subtilisin-like_FN3"/>
</dbReference>
<dbReference type="CDD" id="cd04852">
    <property type="entry name" value="Peptidases_S8_3"/>
    <property type="match status" value="1"/>
</dbReference>
<dbReference type="InterPro" id="IPR034197">
    <property type="entry name" value="Peptidases_S8_3"/>
</dbReference>
<evidence type="ECO:0000256" key="7">
    <source>
        <dbReference type="ARBA" id="ARBA00022825"/>
    </source>
</evidence>
<comment type="subcellular location">
    <subcellularLocation>
        <location evidence="1">Secreted</location>
    </subcellularLocation>
</comment>
<evidence type="ECO:0000256" key="6">
    <source>
        <dbReference type="ARBA" id="ARBA00022801"/>
    </source>
</evidence>
<dbReference type="PROSITE" id="PS00138">
    <property type="entry name" value="SUBTILASE_SER"/>
    <property type="match status" value="1"/>
</dbReference>
<evidence type="ECO:0000256" key="3">
    <source>
        <dbReference type="ARBA" id="ARBA00022525"/>
    </source>
</evidence>
<organism evidence="14 15">
    <name type="scientific">Digitaria exilis</name>
    <dbReference type="NCBI Taxonomy" id="1010633"/>
    <lineage>
        <taxon>Eukaryota</taxon>
        <taxon>Viridiplantae</taxon>
        <taxon>Streptophyta</taxon>
        <taxon>Embryophyta</taxon>
        <taxon>Tracheophyta</taxon>
        <taxon>Spermatophyta</taxon>
        <taxon>Magnoliopsida</taxon>
        <taxon>Liliopsida</taxon>
        <taxon>Poales</taxon>
        <taxon>Poaceae</taxon>
        <taxon>PACMAD clade</taxon>
        <taxon>Panicoideae</taxon>
        <taxon>Panicodae</taxon>
        <taxon>Paniceae</taxon>
        <taxon>Anthephorinae</taxon>
        <taxon>Digitaria</taxon>
    </lineage>
</organism>
<feature type="domain" description="Peptidase S8/S53" evidence="11">
    <location>
        <begin position="174"/>
        <end position="607"/>
    </location>
</feature>
<dbReference type="FunFam" id="3.30.70.80:FF:000003">
    <property type="entry name" value="Subtilisin-like protease SBT1.9"/>
    <property type="match status" value="1"/>
</dbReference>
<dbReference type="EMBL" id="JACEFO010002096">
    <property type="protein sequence ID" value="KAF8684425.1"/>
    <property type="molecule type" value="Genomic_DNA"/>
</dbReference>
<dbReference type="Proteomes" id="UP000636709">
    <property type="component" value="Unassembled WGS sequence"/>
</dbReference>
<dbReference type="InterPro" id="IPR023828">
    <property type="entry name" value="Peptidase_S8_Ser-AS"/>
</dbReference>
<keyword evidence="4 10" id="KW-0645">Protease</keyword>
<evidence type="ECO:0000259" key="12">
    <source>
        <dbReference type="Pfam" id="PF05922"/>
    </source>
</evidence>
<comment type="caution">
    <text evidence="14">The sequence shown here is derived from an EMBL/GenBank/DDBJ whole genome shotgun (WGS) entry which is preliminary data.</text>
</comment>
<dbReference type="Gene3D" id="3.40.50.200">
    <property type="entry name" value="Peptidase S8/S53 domain"/>
    <property type="match status" value="1"/>
</dbReference>
<evidence type="ECO:0008006" key="16">
    <source>
        <dbReference type="Google" id="ProtNLM"/>
    </source>
</evidence>
<dbReference type="Pfam" id="PF17766">
    <property type="entry name" value="fn3_6"/>
    <property type="match status" value="1"/>
</dbReference>
<dbReference type="InterPro" id="IPR022398">
    <property type="entry name" value="Peptidase_S8_His-AS"/>
</dbReference>
<evidence type="ECO:0000256" key="1">
    <source>
        <dbReference type="ARBA" id="ARBA00004613"/>
    </source>
</evidence>
<name>A0A835B244_9POAL</name>
<dbReference type="GO" id="GO:0004252">
    <property type="term" value="F:serine-type endopeptidase activity"/>
    <property type="evidence" value="ECO:0007669"/>
    <property type="project" value="UniProtKB-UniRule"/>
</dbReference>
<keyword evidence="3" id="KW-0964">Secreted</keyword>
<dbReference type="AlphaFoldDB" id="A0A835B244"/>
<dbReference type="SUPFAM" id="SSF52743">
    <property type="entry name" value="Subtilisin-like"/>
    <property type="match status" value="1"/>
</dbReference>
<proteinExistence type="inferred from homology"/>
<feature type="domain" description="Subtilisin-like protease fibronectin type-III" evidence="13">
    <location>
        <begin position="691"/>
        <end position="792"/>
    </location>
</feature>
<dbReference type="InterPro" id="IPR010259">
    <property type="entry name" value="S8pro/Inhibitor_I9"/>
</dbReference>
<evidence type="ECO:0000259" key="11">
    <source>
        <dbReference type="Pfam" id="PF00082"/>
    </source>
</evidence>
<dbReference type="PRINTS" id="PR00723">
    <property type="entry name" value="SUBTILISIN"/>
</dbReference>
<keyword evidence="5" id="KW-0732">Signal</keyword>
<keyword evidence="15" id="KW-1185">Reference proteome</keyword>
<dbReference type="Pfam" id="PF05922">
    <property type="entry name" value="Inhibitor_I9"/>
    <property type="match status" value="1"/>
</dbReference>
<dbReference type="Gene3D" id="2.60.40.2310">
    <property type="match status" value="1"/>
</dbReference>
<dbReference type="PROSITE" id="PS00137">
    <property type="entry name" value="SUBTILASE_HIS"/>
    <property type="match status" value="1"/>
</dbReference>
<evidence type="ECO:0000256" key="4">
    <source>
        <dbReference type="ARBA" id="ARBA00022670"/>
    </source>
</evidence>
<dbReference type="InterPro" id="IPR045051">
    <property type="entry name" value="SBT"/>
</dbReference>
<dbReference type="CDD" id="cd02120">
    <property type="entry name" value="PA_subtilisin_like"/>
    <property type="match status" value="1"/>
</dbReference>
<keyword evidence="6 10" id="KW-0378">Hydrolase</keyword>
<protein>
    <recommendedName>
        <fullName evidence="16">Subtilisin-like protease SBT1.7</fullName>
    </recommendedName>
</protein>
<dbReference type="InterPro" id="IPR036852">
    <property type="entry name" value="Peptidase_S8/S53_dom_sf"/>
</dbReference>
<dbReference type="FunFam" id="3.40.50.200:FF:000006">
    <property type="entry name" value="Subtilisin-like protease SBT1.5"/>
    <property type="match status" value="1"/>
</dbReference>
<evidence type="ECO:0000256" key="2">
    <source>
        <dbReference type="ARBA" id="ARBA00011073"/>
    </source>
</evidence>
<dbReference type="InterPro" id="IPR015500">
    <property type="entry name" value="Peptidase_S8_subtilisin-rel"/>
</dbReference>
<evidence type="ECO:0000313" key="14">
    <source>
        <dbReference type="EMBL" id="KAF8684425.1"/>
    </source>
</evidence>
<keyword evidence="8" id="KW-0325">Glycoprotein</keyword>
<dbReference type="GO" id="GO:0005576">
    <property type="term" value="C:extracellular region"/>
    <property type="evidence" value="ECO:0007669"/>
    <property type="project" value="UniProtKB-SubCell"/>
</dbReference>
<evidence type="ECO:0000313" key="15">
    <source>
        <dbReference type="Proteomes" id="UP000636709"/>
    </source>
</evidence>
<dbReference type="PROSITE" id="PS51892">
    <property type="entry name" value="SUBTILASE"/>
    <property type="match status" value="1"/>
</dbReference>
<dbReference type="OrthoDB" id="206201at2759"/>
<dbReference type="InterPro" id="IPR000209">
    <property type="entry name" value="Peptidase_S8/S53_dom"/>
</dbReference>
<dbReference type="InterPro" id="IPR037045">
    <property type="entry name" value="S8pro/Inhibitor_I9_sf"/>
</dbReference>
<evidence type="ECO:0000256" key="5">
    <source>
        <dbReference type="ARBA" id="ARBA00022729"/>
    </source>
</evidence>
<reference evidence="14" key="1">
    <citation type="submission" date="2020-07" db="EMBL/GenBank/DDBJ databases">
        <title>Genome sequence and genetic diversity analysis of an under-domesticated orphan crop, white fonio (Digitaria exilis).</title>
        <authorList>
            <person name="Bennetzen J.L."/>
            <person name="Chen S."/>
            <person name="Ma X."/>
            <person name="Wang X."/>
            <person name="Yssel A.E.J."/>
            <person name="Chaluvadi S.R."/>
            <person name="Johnson M."/>
            <person name="Gangashetty P."/>
            <person name="Hamidou F."/>
            <person name="Sanogo M.D."/>
            <person name="Zwaenepoel A."/>
            <person name="Wallace J."/>
            <person name="Van De Peer Y."/>
            <person name="Van Deynze A."/>
        </authorList>
    </citation>
    <scope>NUCLEOTIDE SEQUENCE</scope>
    <source>
        <tissue evidence="14">Leaves</tissue>
    </source>
</reference>